<accession>A0A9D4QG64</accession>
<dbReference type="SUPFAM" id="SSF48295">
    <property type="entry name" value="TrpR-like"/>
    <property type="match status" value="1"/>
</dbReference>
<dbReference type="EMBL" id="JABSTV010001245">
    <property type="protein sequence ID" value="KAH7981697.1"/>
    <property type="molecule type" value="Genomic_DNA"/>
</dbReference>
<dbReference type="InterPro" id="IPR010921">
    <property type="entry name" value="Trp_repressor/repl_initiator"/>
</dbReference>
<sequence>MPMQSYTVAKKVEVIRWHRENGKNVHQTSRHFKLDRKRIREWEKNFDNLLQLNYGKAKLQRKLSNGAPVFSKHVDDALFDYLERERSAGRAPTTARAYRTSLLPSQVAIAAIVTDRERFVGEVHFQMASVKERKNTVANYFWKAGFVTAELAETGENDNEERIDDAFRKLSSLFPAAVPPKVSADDFVEADCNVQALVSLADEDIVAAAAGTQDAQADSSSGDEDCPDEAVATRAYSAADVTAAFGLICHCYGNMKGTGLSHLDSLDKIEAGEYDTDVLYVPAGCTSILQPTDVYWNKPFKSTLRRLWEQCMREEARTLKGNLKKPSQQHALDFVAKAAVYKHIREPEQNFAMLTGRVESLVLSIPWLFPKNTKWRYSNMLDPPAA</sequence>
<name>A0A9D4QG64_RHISA</name>
<comment type="caution">
    <text evidence="2">The sequence shown here is derived from an EMBL/GenBank/DDBJ whole genome shotgun (WGS) entry which is preliminary data.</text>
</comment>
<protein>
    <recommendedName>
        <fullName evidence="1">DDE-1 domain-containing protein</fullName>
    </recommendedName>
</protein>
<organism evidence="2 3">
    <name type="scientific">Rhipicephalus sanguineus</name>
    <name type="common">Brown dog tick</name>
    <name type="synonym">Ixodes sanguineus</name>
    <dbReference type="NCBI Taxonomy" id="34632"/>
    <lineage>
        <taxon>Eukaryota</taxon>
        <taxon>Metazoa</taxon>
        <taxon>Ecdysozoa</taxon>
        <taxon>Arthropoda</taxon>
        <taxon>Chelicerata</taxon>
        <taxon>Arachnida</taxon>
        <taxon>Acari</taxon>
        <taxon>Parasitiformes</taxon>
        <taxon>Ixodida</taxon>
        <taxon>Ixodoidea</taxon>
        <taxon>Ixodidae</taxon>
        <taxon>Rhipicephalinae</taxon>
        <taxon>Rhipicephalus</taxon>
        <taxon>Rhipicephalus</taxon>
    </lineage>
</organism>
<dbReference type="AlphaFoldDB" id="A0A9D4QG64"/>
<dbReference type="GO" id="GO:0043565">
    <property type="term" value="F:sequence-specific DNA binding"/>
    <property type="evidence" value="ECO:0007669"/>
    <property type="project" value="InterPro"/>
</dbReference>
<keyword evidence="3" id="KW-1185">Reference proteome</keyword>
<evidence type="ECO:0000313" key="3">
    <source>
        <dbReference type="Proteomes" id="UP000821837"/>
    </source>
</evidence>
<gene>
    <name evidence="2" type="ORF">HPB52_000722</name>
</gene>
<dbReference type="Proteomes" id="UP000821837">
    <property type="component" value="Chromosome 1"/>
</dbReference>
<reference evidence="2" key="2">
    <citation type="submission" date="2021-09" db="EMBL/GenBank/DDBJ databases">
        <authorList>
            <person name="Jia N."/>
            <person name="Wang J."/>
            <person name="Shi W."/>
            <person name="Du L."/>
            <person name="Sun Y."/>
            <person name="Zhan W."/>
            <person name="Jiang J."/>
            <person name="Wang Q."/>
            <person name="Zhang B."/>
            <person name="Ji P."/>
            <person name="Sakyi L.B."/>
            <person name="Cui X."/>
            <person name="Yuan T."/>
            <person name="Jiang B."/>
            <person name="Yang W."/>
            <person name="Lam T.T.-Y."/>
            <person name="Chang Q."/>
            <person name="Ding S."/>
            <person name="Wang X."/>
            <person name="Zhu J."/>
            <person name="Ruan X."/>
            <person name="Zhao L."/>
            <person name="Wei J."/>
            <person name="Que T."/>
            <person name="Du C."/>
            <person name="Cheng J."/>
            <person name="Dai P."/>
            <person name="Han X."/>
            <person name="Huang E."/>
            <person name="Gao Y."/>
            <person name="Liu J."/>
            <person name="Shao H."/>
            <person name="Ye R."/>
            <person name="Li L."/>
            <person name="Wei W."/>
            <person name="Wang X."/>
            <person name="Wang C."/>
            <person name="Huo Q."/>
            <person name="Li W."/>
            <person name="Guo W."/>
            <person name="Chen H."/>
            <person name="Chen S."/>
            <person name="Zhou L."/>
            <person name="Zhou L."/>
            <person name="Ni X."/>
            <person name="Tian J."/>
            <person name="Zhou Y."/>
            <person name="Sheng Y."/>
            <person name="Liu T."/>
            <person name="Pan Y."/>
            <person name="Xia L."/>
            <person name="Li J."/>
            <person name="Zhao F."/>
            <person name="Cao W."/>
        </authorList>
    </citation>
    <scope>NUCLEOTIDE SEQUENCE</scope>
    <source>
        <strain evidence="2">Rsan-2018</strain>
        <tissue evidence="2">Larvae</tissue>
    </source>
</reference>
<proteinExistence type="predicted"/>
<evidence type="ECO:0000259" key="1">
    <source>
        <dbReference type="Pfam" id="PF03184"/>
    </source>
</evidence>
<feature type="domain" description="DDE-1" evidence="1">
    <location>
        <begin position="268"/>
        <end position="338"/>
    </location>
</feature>
<dbReference type="Pfam" id="PF03184">
    <property type="entry name" value="DDE_1"/>
    <property type="match status" value="1"/>
</dbReference>
<evidence type="ECO:0000313" key="2">
    <source>
        <dbReference type="EMBL" id="KAH7981697.1"/>
    </source>
</evidence>
<dbReference type="InterPro" id="IPR004875">
    <property type="entry name" value="DDE_SF_endonuclease_dom"/>
</dbReference>
<reference evidence="2" key="1">
    <citation type="journal article" date="2020" name="Cell">
        <title>Large-Scale Comparative Analyses of Tick Genomes Elucidate Their Genetic Diversity and Vector Capacities.</title>
        <authorList>
            <consortium name="Tick Genome and Microbiome Consortium (TIGMIC)"/>
            <person name="Jia N."/>
            <person name="Wang J."/>
            <person name="Shi W."/>
            <person name="Du L."/>
            <person name="Sun Y."/>
            <person name="Zhan W."/>
            <person name="Jiang J.F."/>
            <person name="Wang Q."/>
            <person name="Zhang B."/>
            <person name="Ji P."/>
            <person name="Bell-Sakyi L."/>
            <person name="Cui X.M."/>
            <person name="Yuan T.T."/>
            <person name="Jiang B.G."/>
            <person name="Yang W.F."/>
            <person name="Lam T.T."/>
            <person name="Chang Q.C."/>
            <person name="Ding S.J."/>
            <person name="Wang X.J."/>
            <person name="Zhu J.G."/>
            <person name="Ruan X.D."/>
            <person name="Zhao L."/>
            <person name="Wei J.T."/>
            <person name="Ye R.Z."/>
            <person name="Que T.C."/>
            <person name="Du C.H."/>
            <person name="Zhou Y.H."/>
            <person name="Cheng J.X."/>
            <person name="Dai P.F."/>
            <person name="Guo W.B."/>
            <person name="Han X.H."/>
            <person name="Huang E.J."/>
            <person name="Li L.F."/>
            <person name="Wei W."/>
            <person name="Gao Y.C."/>
            <person name="Liu J.Z."/>
            <person name="Shao H.Z."/>
            <person name="Wang X."/>
            <person name="Wang C.C."/>
            <person name="Yang T.C."/>
            <person name="Huo Q.B."/>
            <person name="Li W."/>
            <person name="Chen H.Y."/>
            <person name="Chen S.E."/>
            <person name="Zhou L.G."/>
            <person name="Ni X.B."/>
            <person name="Tian J.H."/>
            <person name="Sheng Y."/>
            <person name="Liu T."/>
            <person name="Pan Y.S."/>
            <person name="Xia L.Y."/>
            <person name="Li J."/>
            <person name="Zhao F."/>
            <person name="Cao W.C."/>
        </authorList>
    </citation>
    <scope>NUCLEOTIDE SEQUENCE</scope>
    <source>
        <strain evidence="2">Rsan-2018</strain>
    </source>
</reference>